<dbReference type="EMBL" id="ACEO02000012">
    <property type="protein sequence ID" value="EFC51279.1"/>
    <property type="molecule type" value="Genomic_DNA"/>
</dbReference>
<dbReference type="GO" id="GO:0000041">
    <property type="term" value="P:transition metal ion transport"/>
    <property type="evidence" value="ECO:0007669"/>
    <property type="project" value="InterPro"/>
</dbReference>
<accession>A0A9W5IP68</accession>
<keyword evidence="2" id="KW-0813">Transport</keyword>
<dbReference type="GO" id="GO:0005886">
    <property type="term" value="C:plasma membrane"/>
    <property type="evidence" value="ECO:0007669"/>
    <property type="project" value="UniProtKB-SubCell"/>
</dbReference>
<proteinExistence type="predicted"/>
<keyword evidence="6 7" id="KW-0472">Membrane</keyword>
<organism evidence="8 9">
    <name type="scientific">Neisseria subflava NJ9703</name>
    <dbReference type="NCBI Taxonomy" id="546268"/>
    <lineage>
        <taxon>Bacteria</taxon>
        <taxon>Pseudomonadati</taxon>
        <taxon>Pseudomonadota</taxon>
        <taxon>Betaproteobacteria</taxon>
        <taxon>Neisseriales</taxon>
        <taxon>Neisseriaceae</taxon>
        <taxon>Neisseria</taxon>
    </lineage>
</organism>
<dbReference type="Gene3D" id="1.10.1760.20">
    <property type="match status" value="1"/>
</dbReference>
<evidence type="ECO:0000256" key="5">
    <source>
        <dbReference type="ARBA" id="ARBA00022989"/>
    </source>
</evidence>
<name>A0A9W5IP68_NEISU</name>
<sequence length="226" mass="25232">MMIFQNGWFPVGVVMAAWPVLLVIFALCAKQAWVSVSQHRSAFLVAAVMLPLAWSLNASPESGQLAGMSYHLLALNLTALMLGASAAFCLGVLLFFPYLWLWGDWHMFPINALSVLLPPLLVNLGFRHWVSRLPANIFIFIFLNGFWAAAVGMVFTGVILVGLLDWADVFDTTVLWKTAFPVFFLIAWAEAFLSGISTAIFIALKPQWICTFDDDRYLKSAPKIWQ</sequence>
<evidence type="ECO:0000256" key="6">
    <source>
        <dbReference type="ARBA" id="ARBA00023136"/>
    </source>
</evidence>
<feature type="transmembrane region" description="Helical" evidence="7">
    <location>
        <begin position="182"/>
        <end position="204"/>
    </location>
</feature>
<evidence type="ECO:0000256" key="7">
    <source>
        <dbReference type="SAM" id="Phobius"/>
    </source>
</evidence>
<feature type="transmembrane region" description="Helical" evidence="7">
    <location>
        <begin position="39"/>
        <end position="58"/>
    </location>
</feature>
<dbReference type="InterPro" id="IPR002751">
    <property type="entry name" value="CbiM/NikMN"/>
</dbReference>
<protein>
    <submittedName>
        <fullName evidence="8">Uncharacterized protein</fullName>
    </submittedName>
</protein>
<evidence type="ECO:0000256" key="3">
    <source>
        <dbReference type="ARBA" id="ARBA00022475"/>
    </source>
</evidence>
<feature type="transmembrane region" description="Helical" evidence="7">
    <location>
        <begin position="7"/>
        <end position="27"/>
    </location>
</feature>
<feature type="transmembrane region" description="Helical" evidence="7">
    <location>
        <begin position="106"/>
        <end position="126"/>
    </location>
</feature>
<reference evidence="8 9" key="1">
    <citation type="submission" date="2010-01" db="EMBL/GenBank/DDBJ databases">
        <authorList>
            <person name="Weinstock G."/>
            <person name="Sodergren E."/>
            <person name="Clifton S."/>
            <person name="Fulton L."/>
            <person name="Fulton B."/>
            <person name="Courtney L."/>
            <person name="Fronick C."/>
            <person name="Harrison M."/>
            <person name="Strong C."/>
            <person name="Farmer C."/>
            <person name="Delahaunty K."/>
            <person name="Markovic C."/>
            <person name="Hall O."/>
            <person name="Minx P."/>
            <person name="Tomlinson C."/>
            <person name="Mitreva M."/>
            <person name="Nelson J."/>
            <person name="Hou S."/>
            <person name="Wollam A."/>
            <person name="Pepin K.H."/>
            <person name="Johnson M."/>
            <person name="Bhonagiri V."/>
            <person name="Nash W.E."/>
            <person name="Warren W."/>
            <person name="Chinwalla A."/>
            <person name="Mardis E.R."/>
            <person name="Wilson R.K."/>
        </authorList>
    </citation>
    <scope>NUCLEOTIDE SEQUENCE [LARGE SCALE GENOMIC DNA]</scope>
    <source>
        <strain evidence="8 9">NJ9703</strain>
    </source>
</reference>
<evidence type="ECO:0000256" key="4">
    <source>
        <dbReference type="ARBA" id="ARBA00022692"/>
    </source>
</evidence>
<keyword evidence="3" id="KW-1003">Cell membrane</keyword>
<dbReference type="Proteomes" id="UP000004621">
    <property type="component" value="Unassembled WGS sequence"/>
</dbReference>
<evidence type="ECO:0000256" key="2">
    <source>
        <dbReference type="ARBA" id="ARBA00022448"/>
    </source>
</evidence>
<evidence type="ECO:0000313" key="8">
    <source>
        <dbReference type="EMBL" id="EFC51279.1"/>
    </source>
</evidence>
<dbReference type="AlphaFoldDB" id="A0A9W5IP68"/>
<comment type="caution">
    <text evidence="8">The sequence shown here is derived from an EMBL/GenBank/DDBJ whole genome shotgun (WGS) entry which is preliminary data.</text>
</comment>
<gene>
    <name evidence="8" type="ORF">NEISUBOT_05248</name>
</gene>
<feature type="transmembrane region" description="Helical" evidence="7">
    <location>
        <begin position="70"/>
        <end position="100"/>
    </location>
</feature>
<evidence type="ECO:0000313" key="9">
    <source>
        <dbReference type="Proteomes" id="UP000004621"/>
    </source>
</evidence>
<dbReference type="Pfam" id="PF01891">
    <property type="entry name" value="CbiM"/>
    <property type="match status" value="1"/>
</dbReference>
<comment type="subcellular location">
    <subcellularLocation>
        <location evidence="1">Cell membrane</location>
        <topology evidence="1">Multi-pass membrane protein</topology>
    </subcellularLocation>
</comment>
<feature type="transmembrane region" description="Helical" evidence="7">
    <location>
        <begin position="138"/>
        <end position="162"/>
    </location>
</feature>
<keyword evidence="4 7" id="KW-0812">Transmembrane</keyword>
<keyword evidence="5 7" id="KW-1133">Transmembrane helix</keyword>
<evidence type="ECO:0000256" key="1">
    <source>
        <dbReference type="ARBA" id="ARBA00004651"/>
    </source>
</evidence>